<evidence type="ECO:0000259" key="10">
    <source>
        <dbReference type="Pfam" id="PF02771"/>
    </source>
</evidence>
<dbReference type="PANTHER" id="PTHR43292:SF4">
    <property type="entry name" value="ACYL-COA DEHYDROGENASE FADE34"/>
    <property type="match status" value="1"/>
</dbReference>
<evidence type="ECO:0000313" key="12">
    <source>
        <dbReference type="Proteomes" id="UP001501470"/>
    </source>
</evidence>
<dbReference type="InterPro" id="IPR052161">
    <property type="entry name" value="Mycobact_Acyl-CoA_DH"/>
</dbReference>
<comment type="caution">
    <text evidence="11">The sequence shown here is derived from an EMBL/GenBank/DDBJ whole genome shotgun (WGS) entry which is preliminary data.</text>
</comment>
<dbReference type="Gene3D" id="2.40.110.10">
    <property type="entry name" value="Butyryl-CoA Dehydrogenase, subunit A, domain 2"/>
    <property type="match status" value="1"/>
</dbReference>
<keyword evidence="5 6" id="KW-0560">Oxidoreductase</keyword>
<dbReference type="InterPro" id="IPR046373">
    <property type="entry name" value="Acyl-CoA_Oxase/DH_mid-dom_sf"/>
</dbReference>
<evidence type="ECO:0000256" key="6">
    <source>
        <dbReference type="RuleBase" id="RU362125"/>
    </source>
</evidence>
<dbReference type="InterPro" id="IPR006091">
    <property type="entry name" value="Acyl-CoA_Oxase/DH_mid-dom"/>
</dbReference>
<evidence type="ECO:0000256" key="4">
    <source>
        <dbReference type="ARBA" id="ARBA00022827"/>
    </source>
</evidence>
<protein>
    <submittedName>
        <fullName evidence="11">Acyl-CoA dehydrogenase family protein</fullName>
    </submittedName>
</protein>
<accession>A0ABN2CXL6</accession>
<evidence type="ECO:0000256" key="1">
    <source>
        <dbReference type="ARBA" id="ARBA00001974"/>
    </source>
</evidence>
<feature type="domain" description="Acyl-CoA oxidase/dehydrogenase middle" evidence="9">
    <location>
        <begin position="158"/>
        <end position="250"/>
    </location>
</feature>
<dbReference type="InterPro" id="IPR009100">
    <property type="entry name" value="AcylCoA_DH/oxidase_NM_dom_sf"/>
</dbReference>
<comment type="similarity">
    <text evidence="2 6">Belongs to the acyl-CoA dehydrogenase family.</text>
</comment>
<organism evidence="11 12">
    <name type="scientific">Dactylosporangium maewongense</name>
    <dbReference type="NCBI Taxonomy" id="634393"/>
    <lineage>
        <taxon>Bacteria</taxon>
        <taxon>Bacillati</taxon>
        <taxon>Actinomycetota</taxon>
        <taxon>Actinomycetes</taxon>
        <taxon>Micromonosporales</taxon>
        <taxon>Micromonosporaceae</taxon>
        <taxon>Dactylosporangium</taxon>
    </lineage>
</organism>
<evidence type="ECO:0000256" key="3">
    <source>
        <dbReference type="ARBA" id="ARBA00022630"/>
    </source>
</evidence>
<reference evidence="11 12" key="1">
    <citation type="journal article" date="2019" name="Int. J. Syst. Evol. Microbiol.">
        <title>The Global Catalogue of Microorganisms (GCM) 10K type strain sequencing project: providing services to taxonomists for standard genome sequencing and annotation.</title>
        <authorList>
            <consortium name="The Broad Institute Genomics Platform"/>
            <consortium name="The Broad Institute Genome Sequencing Center for Infectious Disease"/>
            <person name="Wu L."/>
            <person name="Ma J."/>
        </authorList>
    </citation>
    <scope>NUCLEOTIDE SEQUENCE [LARGE SCALE GENOMIC DNA]</scope>
    <source>
        <strain evidence="11 12">JCM 15933</strain>
    </source>
</reference>
<evidence type="ECO:0000259" key="9">
    <source>
        <dbReference type="Pfam" id="PF02770"/>
    </source>
</evidence>
<dbReference type="Gene3D" id="1.20.140.10">
    <property type="entry name" value="Butyryl-CoA Dehydrogenase, subunit A, domain 3"/>
    <property type="match status" value="1"/>
</dbReference>
<name>A0ABN2CXL6_9ACTN</name>
<dbReference type="Gene3D" id="1.10.540.10">
    <property type="entry name" value="Acyl-CoA dehydrogenase/oxidase, N-terminal domain"/>
    <property type="match status" value="1"/>
</dbReference>
<dbReference type="Pfam" id="PF02770">
    <property type="entry name" value="Acyl-CoA_dh_M"/>
    <property type="match status" value="1"/>
</dbReference>
<dbReference type="Proteomes" id="UP001501470">
    <property type="component" value="Unassembled WGS sequence"/>
</dbReference>
<evidence type="ECO:0000259" key="8">
    <source>
        <dbReference type="Pfam" id="PF00441"/>
    </source>
</evidence>
<dbReference type="EMBL" id="BAAAQD010000036">
    <property type="protein sequence ID" value="GAA1565643.1"/>
    <property type="molecule type" value="Genomic_DNA"/>
</dbReference>
<keyword evidence="4 6" id="KW-0274">FAD</keyword>
<dbReference type="InterPro" id="IPR037069">
    <property type="entry name" value="AcylCoA_DH/ox_N_sf"/>
</dbReference>
<dbReference type="SUPFAM" id="SSF56645">
    <property type="entry name" value="Acyl-CoA dehydrogenase NM domain-like"/>
    <property type="match status" value="1"/>
</dbReference>
<sequence length="422" mass="45891">MNGGPVNAPERSPQEEPMTTPATHESVAAEAHAFFAARAPRRERRGMLHGVGDDDVVGVGLTQPDDEAAEVARAQQWQRELFDAKLAWLDGPVRFGGRGLSHDYVELVAGIAAEYQVPSTSTYMVSHGIVAPTILAHGTEEQQRAFLPGIWRGDLICCQLFSEPEAGSDLASLRTTAVRDGDDWIVTGQKVWSSFAHVAQLGELLVRTGPPESRHRGLSVFLIDMNSPGIDVRPLRQVTGSEHFNEVFLDGVRVPDSRRLGPVNGGWNIAMTTVGSERSVLGRAHNGIMIEPVIRLFALARSTGAIEDPAIQDLLAECWAREQVLHETATRLRDAGGPAPGSVVKLMTTSDMEYYSDVAARLLGYRMVADTGAWGTYSWSQLLLSAPSHRIAGGSDEIQRNILAERVLGLPREERPVPEKSA</sequence>
<dbReference type="InterPro" id="IPR013786">
    <property type="entry name" value="AcylCoA_DH/ox_N"/>
</dbReference>
<dbReference type="PANTHER" id="PTHR43292">
    <property type="entry name" value="ACYL-COA DEHYDROGENASE"/>
    <property type="match status" value="1"/>
</dbReference>
<evidence type="ECO:0000256" key="2">
    <source>
        <dbReference type="ARBA" id="ARBA00009347"/>
    </source>
</evidence>
<gene>
    <name evidence="11" type="ORF">GCM10009827_104110</name>
</gene>
<keyword evidence="3 6" id="KW-0285">Flavoprotein</keyword>
<dbReference type="InterPro" id="IPR036250">
    <property type="entry name" value="AcylCo_DH-like_C"/>
</dbReference>
<evidence type="ECO:0000256" key="5">
    <source>
        <dbReference type="ARBA" id="ARBA00023002"/>
    </source>
</evidence>
<feature type="region of interest" description="Disordered" evidence="7">
    <location>
        <begin position="1"/>
        <end position="23"/>
    </location>
</feature>
<feature type="domain" description="Acyl-CoA dehydrogenase/oxidase N-terminal" evidence="10">
    <location>
        <begin position="69"/>
        <end position="154"/>
    </location>
</feature>
<evidence type="ECO:0000313" key="11">
    <source>
        <dbReference type="EMBL" id="GAA1565643.1"/>
    </source>
</evidence>
<dbReference type="InterPro" id="IPR009075">
    <property type="entry name" value="AcylCo_DH/oxidase_C"/>
</dbReference>
<proteinExistence type="inferred from homology"/>
<feature type="domain" description="Acyl-CoA dehydrogenase/oxidase C-terminal" evidence="8">
    <location>
        <begin position="264"/>
        <end position="408"/>
    </location>
</feature>
<dbReference type="Pfam" id="PF00441">
    <property type="entry name" value="Acyl-CoA_dh_1"/>
    <property type="match status" value="1"/>
</dbReference>
<dbReference type="Pfam" id="PF02771">
    <property type="entry name" value="Acyl-CoA_dh_N"/>
    <property type="match status" value="1"/>
</dbReference>
<evidence type="ECO:0000256" key="7">
    <source>
        <dbReference type="SAM" id="MobiDB-lite"/>
    </source>
</evidence>
<keyword evidence="12" id="KW-1185">Reference proteome</keyword>
<dbReference type="SUPFAM" id="SSF47203">
    <property type="entry name" value="Acyl-CoA dehydrogenase C-terminal domain-like"/>
    <property type="match status" value="1"/>
</dbReference>
<comment type="cofactor">
    <cofactor evidence="1 6">
        <name>FAD</name>
        <dbReference type="ChEBI" id="CHEBI:57692"/>
    </cofactor>
</comment>